<comment type="subcellular location">
    <subcellularLocation>
        <location evidence="1">Membrane</location>
        <topology evidence="1">Multi-pass membrane protein</topology>
    </subcellularLocation>
</comment>
<dbReference type="PANTHER" id="PTHR43791:SF103">
    <property type="entry name" value="MAJOR FACILITATOR SUPERFAMILY (MFS) PROFILE DOMAIN-CONTAINING PROTEIN-RELATED"/>
    <property type="match status" value="1"/>
</dbReference>
<evidence type="ECO:0000313" key="10">
    <source>
        <dbReference type="Proteomes" id="UP000829685"/>
    </source>
</evidence>
<comment type="similarity">
    <text evidence="6">Belongs to the major facilitator superfamily. Allantoate permease family.</text>
</comment>
<evidence type="ECO:0000256" key="4">
    <source>
        <dbReference type="ARBA" id="ARBA00022989"/>
    </source>
</evidence>
<organism evidence="9 10">
    <name type="scientific">Neoarthrinium moseri</name>
    <dbReference type="NCBI Taxonomy" id="1658444"/>
    <lineage>
        <taxon>Eukaryota</taxon>
        <taxon>Fungi</taxon>
        <taxon>Dikarya</taxon>
        <taxon>Ascomycota</taxon>
        <taxon>Pezizomycotina</taxon>
        <taxon>Sordariomycetes</taxon>
        <taxon>Xylariomycetidae</taxon>
        <taxon>Amphisphaeriales</taxon>
        <taxon>Apiosporaceae</taxon>
        <taxon>Neoarthrinium</taxon>
    </lineage>
</organism>
<gene>
    <name evidence="9" type="ORF">JX265_011195</name>
</gene>
<dbReference type="AlphaFoldDB" id="A0A9P9WCL1"/>
<keyword evidence="3 7" id="KW-0812">Transmembrane</keyword>
<dbReference type="Proteomes" id="UP000829685">
    <property type="component" value="Unassembled WGS sequence"/>
</dbReference>
<dbReference type="Pfam" id="PF07690">
    <property type="entry name" value="MFS_1"/>
    <property type="match status" value="1"/>
</dbReference>
<dbReference type="PROSITE" id="PS50850">
    <property type="entry name" value="MFS"/>
    <property type="match status" value="1"/>
</dbReference>
<dbReference type="GO" id="GO:0022857">
    <property type="term" value="F:transmembrane transporter activity"/>
    <property type="evidence" value="ECO:0007669"/>
    <property type="project" value="InterPro"/>
</dbReference>
<accession>A0A9P9WCL1</accession>
<feature type="transmembrane region" description="Helical" evidence="7">
    <location>
        <begin position="181"/>
        <end position="201"/>
    </location>
</feature>
<feature type="transmembrane region" description="Helical" evidence="7">
    <location>
        <begin position="120"/>
        <end position="139"/>
    </location>
</feature>
<dbReference type="SUPFAM" id="SSF103473">
    <property type="entry name" value="MFS general substrate transporter"/>
    <property type="match status" value="1"/>
</dbReference>
<dbReference type="FunFam" id="1.20.1250.20:FF:000064">
    <property type="entry name" value="MFS allantoate transporter"/>
    <property type="match status" value="1"/>
</dbReference>
<comment type="caution">
    <text evidence="9">The sequence shown here is derived from an EMBL/GenBank/DDBJ whole genome shotgun (WGS) entry which is preliminary data.</text>
</comment>
<evidence type="ECO:0000256" key="7">
    <source>
        <dbReference type="SAM" id="Phobius"/>
    </source>
</evidence>
<evidence type="ECO:0000259" key="8">
    <source>
        <dbReference type="PROSITE" id="PS50850"/>
    </source>
</evidence>
<dbReference type="EMBL" id="JAFIMR010000040">
    <property type="protein sequence ID" value="KAI1857460.1"/>
    <property type="molecule type" value="Genomic_DNA"/>
</dbReference>
<feature type="transmembrane region" description="Helical" evidence="7">
    <location>
        <begin position="432"/>
        <end position="456"/>
    </location>
</feature>
<name>A0A9P9WCL1_9PEZI</name>
<evidence type="ECO:0000256" key="3">
    <source>
        <dbReference type="ARBA" id="ARBA00022692"/>
    </source>
</evidence>
<keyword evidence="4 7" id="KW-1133">Transmembrane helix</keyword>
<feature type="transmembrane region" description="Helical" evidence="7">
    <location>
        <begin position="317"/>
        <end position="339"/>
    </location>
</feature>
<feature type="transmembrane region" description="Helical" evidence="7">
    <location>
        <begin position="282"/>
        <end position="305"/>
    </location>
</feature>
<feature type="transmembrane region" description="Helical" evidence="7">
    <location>
        <begin position="346"/>
        <end position="365"/>
    </location>
</feature>
<dbReference type="InterPro" id="IPR020846">
    <property type="entry name" value="MFS_dom"/>
</dbReference>
<keyword evidence="5 7" id="KW-0472">Membrane</keyword>
<dbReference type="InterPro" id="IPR036259">
    <property type="entry name" value="MFS_trans_sf"/>
</dbReference>
<feature type="domain" description="Major facilitator superfamily (MFS) profile" evidence="8">
    <location>
        <begin position="53"/>
        <end position="507"/>
    </location>
</feature>
<feature type="transmembrane region" description="Helical" evidence="7">
    <location>
        <begin position="371"/>
        <end position="393"/>
    </location>
</feature>
<evidence type="ECO:0000256" key="5">
    <source>
        <dbReference type="ARBA" id="ARBA00023136"/>
    </source>
</evidence>
<keyword evidence="2" id="KW-0813">Transport</keyword>
<evidence type="ECO:0000313" key="9">
    <source>
        <dbReference type="EMBL" id="KAI1857460.1"/>
    </source>
</evidence>
<dbReference type="GO" id="GO:0016020">
    <property type="term" value="C:membrane"/>
    <property type="evidence" value="ECO:0007669"/>
    <property type="project" value="UniProtKB-SubCell"/>
</dbReference>
<evidence type="ECO:0000256" key="6">
    <source>
        <dbReference type="ARBA" id="ARBA00037968"/>
    </source>
</evidence>
<reference evidence="9" key="1">
    <citation type="submission" date="2021-03" db="EMBL/GenBank/DDBJ databases">
        <title>Revisited historic fungal species revealed as producer of novel bioactive compounds through whole genome sequencing and comparative genomics.</title>
        <authorList>
            <person name="Vignolle G.A."/>
            <person name="Hochenegger N."/>
            <person name="Mach R.L."/>
            <person name="Mach-Aigner A.R."/>
            <person name="Javad Rahimi M."/>
            <person name="Salim K.A."/>
            <person name="Chan C.M."/>
            <person name="Lim L.B.L."/>
            <person name="Cai F."/>
            <person name="Druzhinina I.S."/>
            <person name="U'Ren J.M."/>
            <person name="Derntl C."/>
        </authorList>
    </citation>
    <scope>NUCLEOTIDE SEQUENCE</scope>
    <source>
        <strain evidence="9">TUCIM 5799</strain>
    </source>
</reference>
<keyword evidence="10" id="KW-1185">Reference proteome</keyword>
<evidence type="ECO:0000256" key="1">
    <source>
        <dbReference type="ARBA" id="ARBA00004141"/>
    </source>
</evidence>
<dbReference type="OrthoDB" id="6730379at2759"/>
<feature type="transmembrane region" description="Helical" evidence="7">
    <location>
        <begin position="405"/>
        <end position="426"/>
    </location>
</feature>
<dbReference type="PANTHER" id="PTHR43791">
    <property type="entry name" value="PERMEASE-RELATED"/>
    <property type="match status" value="1"/>
</dbReference>
<feature type="transmembrane region" description="Helical" evidence="7">
    <location>
        <begin position="145"/>
        <end position="169"/>
    </location>
</feature>
<dbReference type="InterPro" id="IPR011701">
    <property type="entry name" value="MFS"/>
</dbReference>
<sequence>MDPSIDKLEMTQPPAHAADKRLSVEEKGDVVELAATYTEEEEKRVLRKIDCTILPMMCFIFFLQYLDKQTLSYASVFGLISDLHMTSSQYAWCSSIFYVGQLVAEYPFIYLMSRLRLTKFVGGTVIVWGIVCMCLAAPHNYAGFAAVRFMLGFAEGAVSPAFVTITAIWYQKDEHAVRTALWVTMNGIAQVIGCLLMYGIGKNTALSLAPWRTIFIVCGAITIAAGVGFYIIMPNGPKDAWFLNAREKEVLSLRMAQDREGGDKASFSVRQLREAVLDPKSWFVFAFGVLVTMQSPVLTFASLVINTIGYDKYETMLYTAPSGAVQVLLLWIGVAGCWMFPRNRTLVVLALIIPPLVGTILLLKLSTDSGWAMIVASWLASCITAVMSPLLSLTASNVKGNTKRSVVSCMFFIGYCAGCIGAPQLWTEKPRYFNGVVTGIVTWCLLFVVVVTYRFICMRDNQARDACTGDIGGEAVAARQGEIVLDKYGAPITDLTDKEDSKFRYSW</sequence>
<dbReference type="Gene3D" id="1.20.1250.20">
    <property type="entry name" value="MFS general substrate transporter like domains"/>
    <property type="match status" value="1"/>
</dbReference>
<protein>
    <recommendedName>
        <fullName evidence="8">Major facilitator superfamily (MFS) profile domain-containing protein</fullName>
    </recommendedName>
</protein>
<feature type="transmembrane region" description="Helical" evidence="7">
    <location>
        <begin position="213"/>
        <end position="233"/>
    </location>
</feature>
<evidence type="ECO:0000256" key="2">
    <source>
        <dbReference type="ARBA" id="ARBA00022448"/>
    </source>
</evidence>
<proteinExistence type="inferred from homology"/>